<sequence length="171" mass="19361">MSDAISIRFESRLLAPHERVWAWISSINGIAAELWPFLRMTSPKRVQSLADVQVEPGVRLFRSYLLLFGVVPIDYSDMTLLELTLGIGFIEQSPMGSMTLWRHERHIAPCPSAPDAVLLVDQLTLQPRLARRLTGWFVRHLFAHRHKVLSDNLDGAEQGAPVDVSASRPRR</sequence>
<dbReference type="InterPro" id="IPR023393">
    <property type="entry name" value="START-like_dom_sf"/>
</dbReference>
<reference evidence="1 2" key="1">
    <citation type="submission" date="2023-09" db="EMBL/GenBank/DDBJ databases">
        <authorList>
            <person name="Rey-Velasco X."/>
        </authorList>
    </citation>
    <scope>NUCLEOTIDE SEQUENCE [LARGE SCALE GENOMIC DNA]</scope>
    <source>
        <strain evidence="1 2">W335</strain>
    </source>
</reference>
<evidence type="ECO:0000313" key="2">
    <source>
        <dbReference type="Proteomes" id="UP001251857"/>
    </source>
</evidence>
<keyword evidence="2" id="KW-1185">Reference proteome</keyword>
<dbReference type="Gene3D" id="3.30.530.20">
    <property type="match status" value="1"/>
</dbReference>
<name>A0ABU3C207_9GAMM</name>
<comment type="caution">
    <text evidence="1">The sequence shown here is derived from an EMBL/GenBank/DDBJ whole genome shotgun (WGS) entry which is preliminary data.</text>
</comment>
<gene>
    <name evidence="1" type="ORF">RM532_11585</name>
</gene>
<evidence type="ECO:0008006" key="3">
    <source>
        <dbReference type="Google" id="ProtNLM"/>
    </source>
</evidence>
<accession>A0ABU3C207</accession>
<dbReference type="Proteomes" id="UP001251857">
    <property type="component" value="Unassembled WGS sequence"/>
</dbReference>
<evidence type="ECO:0000313" key="1">
    <source>
        <dbReference type="EMBL" id="MDT0635595.1"/>
    </source>
</evidence>
<dbReference type="EMBL" id="JAVRIB010000011">
    <property type="protein sequence ID" value="MDT0635595.1"/>
    <property type="molecule type" value="Genomic_DNA"/>
</dbReference>
<organism evidence="1 2">
    <name type="scientific">Spectribacter hydrogenoxidans</name>
    <dbReference type="NCBI Taxonomy" id="3075608"/>
    <lineage>
        <taxon>Bacteria</taxon>
        <taxon>Pseudomonadati</taxon>
        <taxon>Pseudomonadota</taxon>
        <taxon>Gammaproteobacteria</taxon>
        <taxon>Salinisphaerales</taxon>
        <taxon>Salinisphaeraceae</taxon>
        <taxon>Spectribacter</taxon>
    </lineage>
</organism>
<proteinExistence type="predicted"/>
<protein>
    <recommendedName>
        <fullName evidence="3">Polyketide cyclase / dehydrase and lipid transport</fullName>
    </recommendedName>
</protein>
<dbReference type="RefSeq" id="WP_311653492.1">
    <property type="nucleotide sequence ID" value="NZ_JAVRIB010000011.1"/>
</dbReference>